<accession>A0A417YZ44</accession>
<dbReference type="EMBL" id="QWEG01000001">
    <property type="protein sequence ID" value="RHW43180.1"/>
    <property type="molecule type" value="Genomic_DNA"/>
</dbReference>
<evidence type="ECO:0000256" key="1">
    <source>
        <dbReference type="ARBA" id="ARBA00000548"/>
    </source>
</evidence>
<dbReference type="Pfam" id="PF22026">
    <property type="entry name" value="Alpha-amylase_C_2"/>
    <property type="match status" value="1"/>
</dbReference>
<keyword evidence="10" id="KW-0326">Glycosidase</keyword>
<keyword evidence="14" id="KW-0456">Lyase</keyword>
<keyword evidence="11" id="KW-1133">Transmembrane helix</keyword>
<keyword evidence="9" id="KW-0119">Carbohydrate metabolism</keyword>
<feature type="domain" description="Glycosyl hydrolase family 13 catalytic" evidence="13">
    <location>
        <begin position="38"/>
        <end position="385"/>
    </location>
</feature>
<protein>
    <recommendedName>
        <fullName evidence="4">alpha-amylase</fullName>
        <ecNumber evidence="4">3.2.1.1</ecNumber>
    </recommendedName>
</protein>
<keyword evidence="11" id="KW-0472">Membrane</keyword>
<dbReference type="PANTHER" id="PTHR10357">
    <property type="entry name" value="ALPHA-AMYLASE FAMILY MEMBER"/>
    <property type="match status" value="1"/>
</dbReference>
<dbReference type="Gene3D" id="3.20.20.80">
    <property type="entry name" value="Glycosidases"/>
    <property type="match status" value="1"/>
</dbReference>
<evidence type="ECO:0000256" key="3">
    <source>
        <dbReference type="ARBA" id="ARBA00008061"/>
    </source>
</evidence>
<name>A0A417YZ44_9BACI</name>
<evidence type="ECO:0000256" key="8">
    <source>
        <dbReference type="ARBA" id="ARBA00022837"/>
    </source>
</evidence>
<dbReference type="InterPro" id="IPR017853">
    <property type="entry name" value="GH"/>
</dbReference>
<organism evidence="14 15">
    <name type="scientific">Neobacillus notoginsengisoli</name>
    <dbReference type="NCBI Taxonomy" id="1578198"/>
    <lineage>
        <taxon>Bacteria</taxon>
        <taxon>Bacillati</taxon>
        <taxon>Bacillota</taxon>
        <taxon>Bacilli</taxon>
        <taxon>Bacillales</taxon>
        <taxon>Bacillaceae</taxon>
        <taxon>Neobacillus</taxon>
    </lineage>
</organism>
<dbReference type="PANTHER" id="PTHR10357:SF215">
    <property type="entry name" value="ALPHA-AMYLASE 1"/>
    <property type="match status" value="1"/>
</dbReference>
<evidence type="ECO:0000313" key="15">
    <source>
        <dbReference type="Proteomes" id="UP000284416"/>
    </source>
</evidence>
<evidence type="ECO:0000256" key="10">
    <source>
        <dbReference type="ARBA" id="ARBA00023295"/>
    </source>
</evidence>
<keyword evidence="5" id="KW-0479">Metal-binding</keyword>
<dbReference type="SMART" id="SM00642">
    <property type="entry name" value="Aamy"/>
    <property type="match status" value="1"/>
</dbReference>
<reference evidence="14 15" key="1">
    <citation type="journal article" date="2017" name="Int. J. Syst. Evol. Microbiol.">
        <title>Bacillus notoginsengisoli sp. nov., a novel bacterium isolated from the rhizosphere of Panax notoginseng.</title>
        <authorList>
            <person name="Zhang M.Y."/>
            <person name="Cheng J."/>
            <person name="Cai Y."/>
            <person name="Zhang T.Y."/>
            <person name="Wu Y.Y."/>
            <person name="Manikprabhu D."/>
            <person name="Li W.J."/>
            <person name="Zhang Y.X."/>
        </authorList>
    </citation>
    <scope>NUCLEOTIDE SEQUENCE [LARGE SCALE GENOMIC DNA]</scope>
    <source>
        <strain evidence="14 15">JCM 30743</strain>
    </source>
</reference>
<dbReference type="Gene3D" id="2.60.40.1180">
    <property type="entry name" value="Golgi alpha-mannosidase II"/>
    <property type="match status" value="1"/>
</dbReference>
<dbReference type="InterPro" id="IPR054174">
    <property type="entry name" value="Alpha-amylase-like_C"/>
</dbReference>
<dbReference type="OrthoDB" id="9805159at2"/>
<dbReference type="GO" id="GO:0005975">
    <property type="term" value="P:carbohydrate metabolic process"/>
    <property type="evidence" value="ECO:0007669"/>
    <property type="project" value="InterPro"/>
</dbReference>
<dbReference type="AlphaFoldDB" id="A0A417YZ44"/>
<feature type="signal peptide" evidence="12">
    <location>
        <begin position="1"/>
        <end position="23"/>
    </location>
</feature>
<evidence type="ECO:0000259" key="13">
    <source>
        <dbReference type="SMART" id="SM00642"/>
    </source>
</evidence>
<feature type="chain" id="PRO_5019486647" description="alpha-amylase" evidence="12">
    <location>
        <begin position="24"/>
        <end position="513"/>
    </location>
</feature>
<dbReference type="InterPro" id="IPR006047">
    <property type="entry name" value="GH13_cat_dom"/>
</dbReference>
<evidence type="ECO:0000256" key="7">
    <source>
        <dbReference type="ARBA" id="ARBA00022801"/>
    </source>
</evidence>
<dbReference type="InterPro" id="IPR013777">
    <property type="entry name" value="A-amylase-like"/>
</dbReference>
<dbReference type="GO" id="GO:0016829">
    <property type="term" value="F:lyase activity"/>
    <property type="evidence" value="ECO:0007669"/>
    <property type="project" value="UniProtKB-KW"/>
</dbReference>
<evidence type="ECO:0000256" key="4">
    <source>
        <dbReference type="ARBA" id="ARBA00012595"/>
    </source>
</evidence>
<dbReference type="Proteomes" id="UP000284416">
    <property type="component" value="Unassembled WGS sequence"/>
</dbReference>
<evidence type="ECO:0000256" key="2">
    <source>
        <dbReference type="ARBA" id="ARBA00001913"/>
    </source>
</evidence>
<sequence>MKAKLTVYFLIPLLLIGSLQVQALEKDEGKWQDEIIYFLMVDRFNNGDLKNDANVNAKDPEAFNGGDFQGILDRIDHIKGMGFTAIMLSPIFDNVDGGYHGYWVNDFYKTEEHFGTIKQLKKLVDKAHKSGLKVLIDFPANSTGPDSKLFLEKGAEWFHEKTEISDSSSRDEQLNGWVEGLPDLNHENPEVRAYLIDAAKYWMKETNIDGYRLSSAEHVPADFWREFTEAVKAQKEEFYLIADLGPTSAELKDEYKDAGFSGMYDYELNGEMRSSFAQTNQGTGAIFAKWKEIESAAKKTYETASFYDGPGMDRFTRDMLEAKQYPVSQWKQALNYLYTAPGIPIVFYGTEIAVDGGSRPDNMKLMDFRTEKELIDHLAKLSELRHTLPSLTRGTMELLYDKDGMTVFKREYEKETAIVAINNTTKTQTVQLTPEQLDSEGKELRGMLGGDKSIGEKEGFTLVLDRDESEIYVLAPKLGLNYLFIVTVVAIWIFFISFFIFLARRGKKRRMAE</sequence>
<dbReference type="RefSeq" id="WP_118918788.1">
    <property type="nucleotide sequence ID" value="NZ_QWEG01000001.1"/>
</dbReference>
<feature type="transmembrane region" description="Helical" evidence="11">
    <location>
        <begin position="482"/>
        <end position="503"/>
    </location>
</feature>
<evidence type="ECO:0000256" key="11">
    <source>
        <dbReference type="SAM" id="Phobius"/>
    </source>
</evidence>
<dbReference type="PIRSF" id="PIRSF001024">
    <property type="entry name" value="Alph-amyl_fung"/>
    <property type="match status" value="1"/>
</dbReference>
<keyword evidence="15" id="KW-1185">Reference proteome</keyword>
<comment type="similarity">
    <text evidence="3">Belongs to the glycosyl hydrolase 13 family.</text>
</comment>
<comment type="cofactor">
    <cofactor evidence="2">
        <name>Ca(2+)</name>
        <dbReference type="ChEBI" id="CHEBI:29108"/>
    </cofactor>
</comment>
<proteinExistence type="inferred from homology"/>
<evidence type="ECO:0000256" key="12">
    <source>
        <dbReference type="SAM" id="SignalP"/>
    </source>
</evidence>
<evidence type="ECO:0000256" key="5">
    <source>
        <dbReference type="ARBA" id="ARBA00022723"/>
    </source>
</evidence>
<keyword evidence="6 12" id="KW-0732">Signal</keyword>
<evidence type="ECO:0000256" key="9">
    <source>
        <dbReference type="ARBA" id="ARBA00023277"/>
    </source>
</evidence>
<dbReference type="Pfam" id="PF00128">
    <property type="entry name" value="Alpha-amylase"/>
    <property type="match status" value="1"/>
</dbReference>
<keyword evidence="11" id="KW-0812">Transmembrane</keyword>
<gene>
    <name evidence="14" type="ORF">D1B31_00445</name>
</gene>
<dbReference type="EC" id="3.2.1.1" evidence="4"/>
<dbReference type="GO" id="GO:0005509">
    <property type="term" value="F:calcium ion binding"/>
    <property type="evidence" value="ECO:0007669"/>
    <property type="project" value="InterPro"/>
</dbReference>
<dbReference type="GO" id="GO:0004556">
    <property type="term" value="F:alpha-amylase activity"/>
    <property type="evidence" value="ECO:0007669"/>
    <property type="project" value="UniProtKB-EC"/>
</dbReference>
<dbReference type="SUPFAM" id="SSF51011">
    <property type="entry name" value="Glycosyl hydrolase domain"/>
    <property type="match status" value="1"/>
</dbReference>
<keyword evidence="7" id="KW-0378">Hydrolase</keyword>
<comment type="catalytic activity">
    <reaction evidence="1">
        <text>Endohydrolysis of (1-&gt;4)-alpha-D-glucosidic linkages in polysaccharides containing three or more (1-&gt;4)-alpha-linked D-glucose units.</text>
        <dbReference type="EC" id="3.2.1.1"/>
    </reaction>
</comment>
<evidence type="ECO:0000313" key="14">
    <source>
        <dbReference type="EMBL" id="RHW43180.1"/>
    </source>
</evidence>
<dbReference type="SUPFAM" id="SSF51445">
    <property type="entry name" value="(Trans)glycosidases"/>
    <property type="match status" value="1"/>
</dbReference>
<dbReference type="InterPro" id="IPR013780">
    <property type="entry name" value="Glyco_hydro_b"/>
</dbReference>
<keyword evidence="8" id="KW-0106">Calcium</keyword>
<comment type="caution">
    <text evidence="14">The sequence shown here is derived from an EMBL/GenBank/DDBJ whole genome shotgun (WGS) entry which is preliminary data.</text>
</comment>
<evidence type="ECO:0000256" key="6">
    <source>
        <dbReference type="ARBA" id="ARBA00022729"/>
    </source>
</evidence>